<keyword evidence="6" id="KW-1185">Reference proteome</keyword>
<dbReference type="InterPro" id="IPR050204">
    <property type="entry name" value="AraC_XylS_family_regulators"/>
</dbReference>
<sequence length="273" mass="29803">MMASRTQLLPPSAALAPFVQAIAVRRPSAHGPALPALQCFPANGLGALTVLHRGDWVDADTRRPMAELELAGPRLQPARRSYGNDPAITTVLLRPGVLSWLFNSPASHWVNQRFALAEVLGSGVARALMSRLREASSTAAEVWLIEQQLHAWIEQAQTRLPWQAPPQIPTQAACVRDWAGCTDASVRQLQRRITDTLGLPPKAQLRMARLHHSLAQLSQGRSLAEIAERCGFSHAGHLVREFRALTGLSPAAVRRDLARHEGLPWLALNAQAS</sequence>
<dbReference type="Gene3D" id="1.10.10.60">
    <property type="entry name" value="Homeodomain-like"/>
    <property type="match status" value="1"/>
</dbReference>
<comment type="caution">
    <text evidence="5">The sequence shown here is derived from an EMBL/GenBank/DDBJ whole genome shotgun (WGS) entry which is preliminary data.</text>
</comment>
<accession>A0ABU3PAW9</accession>
<evidence type="ECO:0000256" key="1">
    <source>
        <dbReference type="ARBA" id="ARBA00023015"/>
    </source>
</evidence>
<evidence type="ECO:0000313" key="5">
    <source>
        <dbReference type="EMBL" id="MDT8999708.1"/>
    </source>
</evidence>
<evidence type="ECO:0000256" key="2">
    <source>
        <dbReference type="ARBA" id="ARBA00023125"/>
    </source>
</evidence>
<keyword evidence="1" id="KW-0805">Transcription regulation</keyword>
<dbReference type="PANTHER" id="PTHR46796">
    <property type="entry name" value="HTH-TYPE TRANSCRIPTIONAL ACTIVATOR RHAS-RELATED"/>
    <property type="match status" value="1"/>
</dbReference>
<name>A0ABU3PAW9_9BURK</name>
<evidence type="ECO:0000313" key="6">
    <source>
        <dbReference type="Proteomes" id="UP001246372"/>
    </source>
</evidence>
<keyword evidence="2" id="KW-0238">DNA-binding</keyword>
<dbReference type="RefSeq" id="WP_315650265.1">
    <property type="nucleotide sequence ID" value="NZ_JAVXZY010000003.1"/>
</dbReference>
<feature type="domain" description="HTH araC/xylS-type" evidence="4">
    <location>
        <begin position="147"/>
        <end position="256"/>
    </location>
</feature>
<protein>
    <submittedName>
        <fullName evidence="5">Helix-turn-helix domain-containing protein</fullName>
    </submittedName>
</protein>
<dbReference type="PROSITE" id="PS01124">
    <property type="entry name" value="HTH_ARAC_FAMILY_2"/>
    <property type="match status" value="1"/>
</dbReference>
<keyword evidence="3" id="KW-0804">Transcription</keyword>
<dbReference type="EMBL" id="JAVXZY010000003">
    <property type="protein sequence ID" value="MDT8999708.1"/>
    <property type="molecule type" value="Genomic_DNA"/>
</dbReference>
<organism evidence="5 6">
    <name type="scientific">Roseateles aquae</name>
    <dbReference type="NCBI Taxonomy" id="3077235"/>
    <lineage>
        <taxon>Bacteria</taxon>
        <taxon>Pseudomonadati</taxon>
        <taxon>Pseudomonadota</taxon>
        <taxon>Betaproteobacteria</taxon>
        <taxon>Burkholderiales</taxon>
        <taxon>Sphaerotilaceae</taxon>
        <taxon>Roseateles</taxon>
    </lineage>
</organism>
<dbReference type="PROSITE" id="PS00041">
    <property type="entry name" value="HTH_ARAC_FAMILY_1"/>
    <property type="match status" value="1"/>
</dbReference>
<dbReference type="InterPro" id="IPR018062">
    <property type="entry name" value="HTH_AraC-typ_CS"/>
</dbReference>
<dbReference type="SUPFAM" id="SSF46689">
    <property type="entry name" value="Homeodomain-like"/>
    <property type="match status" value="1"/>
</dbReference>
<gene>
    <name evidence="5" type="ORF">RQP53_10560</name>
</gene>
<dbReference type="InterPro" id="IPR009057">
    <property type="entry name" value="Homeodomain-like_sf"/>
</dbReference>
<reference evidence="5" key="1">
    <citation type="submission" date="2023-09" db="EMBL/GenBank/DDBJ databases">
        <title>Paucibacter sp. APW11 Genome sequencing and assembly.</title>
        <authorList>
            <person name="Kim I."/>
        </authorList>
    </citation>
    <scope>NUCLEOTIDE SEQUENCE</scope>
    <source>
        <strain evidence="5">APW11</strain>
    </source>
</reference>
<evidence type="ECO:0000259" key="4">
    <source>
        <dbReference type="PROSITE" id="PS01124"/>
    </source>
</evidence>
<proteinExistence type="predicted"/>
<dbReference type="InterPro" id="IPR018060">
    <property type="entry name" value="HTH_AraC"/>
</dbReference>
<dbReference type="SMART" id="SM00342">
    <property type="entry name" value="HTH_ARAC"/>
    <property type="match status" value="1"/>
</dbReference>
<evidence type="ECO:0000256" key="3">
    <source>
        <dbReference type="ARBA" id="ARBA00023163"/>
    </source>
</evidence>
<dbReference type="Pfam" id="PF12833">
    <property type="entry name" value="HTH_18"/>
    <property type="match status" value="1"/>
</dbReference>
<dbReference type="Proteomes" id="UP001246372">
    <property type="component" value="Unassembled WGS sequence"/>
</dbReference>